<keyword evidence="2" id="KW-1185">Reference proteome</keyword>
<evidence type="ECO:0000313" key="2">
    <source>
        <dbReference type="Proteomes" id="UP001527866"/>
    </source>
</evidence>
<protein>
    <submittedName>
        <fullName evidence="1">DUF2191 domain-containing protein</fullName>
    </submittedName>
</protein>
<gene>
    <name evidence="1" type="ORF">O4J56_08105</name>
</gene>
<evidence type="ECO:0000313" key="1">
    <source>
        <dbReference type="EMBL" id="MDA2810595.1"/>
    </source>
</evidence>
<proteinExistence type="predicted"/>
<accession>A0ABT4U0W6</accession>
<dbReference type="EMBL" id="JAQFWQ010000016">
    <property type="protein sequence ID" value="MDA2810595.1"/>
    <property type="molecule type" value="Genomic_DNA"/>
</dbReference>
<dbReference type="InterPro" id="IPR019239">
    <property type="entry name" value="VapB_antitoxin"/>
</dbReference>
<comment type="caution">
    <text evidence="1">The sequence shown here is derived from an EMBL/GenBank/DDBJ whole genome shotgun (WGS) entry which is preliminary data.</text>
</comment>
<name>A0ABT4U0W6_9ACTN</name>
<dbReference type="Proteomes" id="UP001527866">
    <property type="component" value="Unassembled WGS sequence"/>
</dbReference>
<dbReference type="Pfam" id="PF09957">
    <property type="entry name" value="VapB_antitoxin"/>
    <property type="match status" value="1"/>
</dbReference>
<reference evidence="1 2" key="1">
    <citation type="submission" date="2023-01" db="EMBL/GenBank/DDBJ databases">
        <title>Draft genome sequence of Nocardiopsis sp. RSe5-2 isolated from halophytes.</title>
        <authorList>
            <person name="Duangmal K."/>
            <person name="Chantavorakit T."/>
        </authorList>
    </citation>
    <scope>NUCLEOTIDE SEQUENCE [LARGE SCALE GENOMIC DNA]</scope>
    <source>
        <strain evidence="1 2">RSe5-2</strain>
    </source>
</reference>
<sequence>MTRITVDVNDEWLDAAREELGTGTKVATINAALESFAERRRAREALAIFDEVEMDFEGSSASFGYGGGRDLSRLAEEARTRKAV</sequence>
<dbReference type="RefSeq" id="WP_270684807.1">
    <property type="nucleotide sequence ID" value="NZ_JAQFWQ010000016.1"/>
</dbReference>
<organism evidence="1 2">
    <name type="scientific">Nocardiopsis endophytica</name>
    <dbReference type="NCBI Taxonomy" id="3018445"/>
    <lineage>
        <taxon>Bacteria</taxon>
        <taxon>Bacillati</taxon>
        <taxon>Actinomycetota</taxon>
        <taxon>Actinomycetes</taxon>
        <taxon>Streptosporangiales</taxon>
        <taxon>Nocardiopsidaceae</taxon>
        <taxon>Nocardiopsis</taxon>
    </lineage>
</organism>